<dbReference type="Proteomes" id="UP001232973">
    <property type="component" value="Unassembled WGS sequence"/>
</dbReference>
<comment type="caution">
    <text evidence="1">The sequence shown here is derived from an EMBL/GenBank/DDBJ whole genome shotgun (WGS) entry which is preliminary data.</text>
</comment>
<dbReference type="RefSeq" id="WP_274454852.1">
    <property type="nucleotide sequence ID" value="NZ_CP067097.1"/>
</dbReference>
<protein>
    <recommendedName>
        <fullName evidence="3">Glyoxalase-like domain-containing protein</fullName>
    </recommendedName>
</protein>
<gene>
    <name evidence="1" type="ORF">J2S03_000879</name>
</gene>
<keyword evidence="2" id="KW-1185">Reference proteome</keyword>
<evidence type="ECO:0000313" key="2">
    <source>
        <dbReference type="Proteomes" id="UP001232973"/>
    </source>
</evidence>
<name>A0ABT9XGX5_9BACL</name>
<organism evidence="1 2">
    <name type="scientific">Alicyclobacillus cycloheptanicus</name>
    <dbReference type="NCBI Taxonomy" id="1457"/>
    <lineage>
        <taxon>Bacteria</taxon>
        <taxon>Bacillati</taxon>
        <taxon>Bacillota</taxon>
        <taxon>Bacilli</taxon>
        <taxon>Bacillales</taxon>
        <taxon>Alicyclobacillaceae</taxon>
        <taxon>Alicyclobacillus</taxon>
    </lineage>
</organism>
<sequence>MWVSVPVRDEEMKWIESIGGAWRLSKDGLYRQSQVELALVTESAWRQWQLPHPPAPIVTLDSVNRGNLSEVLQSGAEVAQSTQRRPWGAEVGFVRFPSGLLLEVTESIGGSKDVNK</sequence>
<evidence type="ECO:0000313" key="1">
    <source>
        <dbReference type="EMBL" id="MDQ0189063.1"/>
    </source>
</evidence>
<reference evidence="1 2" key="1">
    <citation type="submission" date="2023-07" db="EMBL/GenBank/DDBJ databases">
        <title>Genomic Encyclopedia of Type Strains, Phase IV (KMG-IV): sequencing the most valuable type-strain genomes for metagenomic binning, comparative biology and taxonomic classification.</title>
        <authorList>
            <person name="Goeker M."/>
        </authorList>
    </citation>
    <scope>NUCLEOTIDE SEQUENCE [LARGE SCALE GENOMIC DNA]</scope>
    <source>
        <strain evidence="1 2">DSM 4006</strain>
    </source>
</reference>
<dbReference type="EMBL" id="JAUSTP010000004">
    <property type="protein sequence ID" value="MDQ0189063.1"/>
    <property type="molecule type" value="Genomic_DNA"/>
</dbReference>
<evidence type="ECO:0008006" key="3">
    <source>
        <dbReference type="Google" id="ProtNLM"/>
    </source>
</evidence>
<proteinExistence type="predicted"/>
<accession>A0ABT9XGX5</accession>